<dbReference type="Proteomes" id="UP000780801">
    <property type="component" value="Unassembled WGS sequence"/>
</dbReference>
<feature type="compositionally biased region" description="Acidic residues" evidence="1">
    <location>
        <begin position="456"/>
        <end position="474"/>
    </location>
</feature>
<feature type="region of interest" description="Disordered" evidence="1">
    <location>
        <begin position="377"/>
        <end position="408"/>
    </location>
</feature>
<feature type="compositionally biased region" description="Low complexity" evidence="1">
    <location>
        <begin position="141"/>
        <end position="169"/>
    </location>
</feature>
<sequence>MAGSEQDRLLLACPCLNVKLHVAKEPEAGSSPIGKELQLGLAGVSVEQKILCSLSISQGLATVRCINCDQDVYTFKPSSSSVILEPISLAFITSSVLFSPSNGIVVPSDATVSGTEIASIRTDPYYSIAFRLVLPPPTNELSTPTASTTSTTSLAPAPPQAQQQQQQQQHSSRTYRPHLEKIRTIMDKELESNITAQQLKTEARIEAYKSQQLNALQKSIEATRLEKERLWTKIQDRVSSPPAASAGSDAGLSPHADGSGFLDPNSMATTSLHPFDVPSTMPVRFTSASYVQGAQGAFLDRRKASISEAAMSNQLREFEQRLASNSMRRQSIAPAIITETTSAEMNTITLANVSLTTTPLTASEAGPSMGEIQSFALSSSHASGEVAQSHGSDSARTSPTPKSKKKVTIVEAISIVEPEGTDDDNVEPEEDTDEGVVFDLDEELGFGDPEEAVFEIDEESDSDLSDAAEDDDDDVHPLANGVSAMNISKSLPKHGRGTGDMIVGSLRANYLRRQKNLEQHRRSLKEDLEFERSDDDGDDDDDDDNGTDNIPAALRFGTSLPIQILPRPANLPKSTAQGRLPLPQHTITTTNSSLALPPGSSPAAAMLQRRLSRAYGPDVDSEIGTSTRVGQHSGNSNLSTLASSLYAGSLRETSILPSLSATPGTVIIDPLMLLEEEHDADDREDQLRKHRQPFSSINHRRDQQELQESAIQFINENGQNSTESIILGSSTTAPIASGTITTATATAMSTTARSTLRSSSFSAQADFEPPHLYSARTYVGSTPWEMPTRVTVKSSGMREGSQLDRQIALEMAKEIEKEKQEKAAEAAAAALQEGGSSASDEEDGSAGRYEATRRVVEKIDETEEEEDEEDAEAKRIRESLLPPQAVPMPRDQDEETPTG</sequence>
<organism evidence="2 3">
    <name type="scientific">Lunasporangiospora selenospora</name>
    <dbReference type="NCBI Taxonomy" id="979761"/>
    <lineage>
        <taxon>Eukaryota</taxon>
        <taxon>Fungi</taxon>
        <taxon>Fungi incertae sedis</taxon>
        <taxon>Mucoromycota</taxon>
        <taxon>Mortierellomycotina</taxon>
        <taxon>Mortierellomycetes</taxon>
        <taxon>Mortierellales</taxon>
        <taxon>Mortierellaceae</taxon>
        <taxon>Lunasporangiospora</taxon>
    </lineage>
</organism>
<evidence type="ECO:0000313" key="2">
    <source>
        <dbReference type="EMBL" id="KAF9584448.1"/>
    </source>
</evidence>
<dbReference type="AlphaFoldDB" id="A0A9P6FZ16"/>
<feature type="compositionally biased region" description="Basic and acidic residues" evidence="1">
    <location>
        <begin position="522"/>
        <end position="531"/>
    </location>
</feature>
<feature type="region of interest" description="Disordered" evidence="1">
    <location>
        <begin position="236"/>
        <end position="265"/>
    </location>
</feature>
<feature type="compositionally biased region" description="Low complexity" evidence="1">
    <location>
        <begin position="592"/>
        <end position="601"/>
    </location>
</feature>
<feature type="compositionally biased region" description="Acidic residues" evidence="1">
    <location>
        <begin position="532"/>
        <end position="546"/>
    </location>
</feature>
<reference evidence="2" key="1">
    <citation type="journal article" date="2020" name="Fungal Divers.">
        <title>Resolving the Mortierellaceae phylogeny through synthesis of multi-gene phylogenetics and phylogenomics.</title>
        <authorList>
            <person name="Vandepol N."/>
            <person name="Liber J."/>
            <person name="Desiro A."/>
            <person name="Na H."/>
            <person name="Kennedy M."/>
            <person name="Barry K."/>
            <person name="Grigoriev I.V."/>
            <person name="Miller A.N."/>
            <person name="O'Donnell K."/>
            <person name="Stajich J.E."/>
            <person name="Bonito G."/>
        </authorList>
    </citation>
    <scope>NUCLEOTIDE SEQUENCE</scope>
    <source>
        <strain evidence="2">KOD1015</strain>
    </source>
</reference>
<feature type="region of interest" description="Disordered" evidence="1">
    <location>
        <begin position="522"/>
        <end position="553"/>
    </location>
</feature>
<feature type="region of interest" description="Disordered" evidence="1">
    <location>
        <begin position="820"/>
        <end position="899"/>
    </location>
</feature>
<dbReference type="PANTHER" id="PTHR35711">
    <property type="entry name" value="EXPRESSED PROTEIN"/>
    <property type="match status" value="1"/>
</dbReference>
<gene>
    <name evidence="2" type="ORF">BGW38_006422</name>
</gene>
<feature type="compositionally biased region" description="Low complexity" evidence="1">
    <location>
        <begin position="239"/>
        <end position="254"/>
    </location>
</feature>
<feature type="compositionally biased region" description="Basic and acidic residues" evidence="1">
    <location>
        <begin position="850"/>
        <end position="859"/>
    </location>
</feature>
<name>A0A9P6FZ16_9FUNG</name>
<protein>
    <submittedName>
        <fullName evidence="2">Uncharacterized protein</fullName>
    </submittedName>
</protein>
<keyword evidence="3" id="KW-1185">Reference proteome</keyword>
<accession>A0A9P6FZ16</accession>
<dbReference type="EMBL" id="JAABOA010000410">
    <property type="protein sequence ID" value="KAF9584448.1"/>
    <property type="molecule type" value="Genomic_DNA"/>
</dbReference>
<proteinExistence type="predicted"/>
<dbReference type="PANTHER" id="PTHR35711:SF1">
    <property type="entry name" value="ECTODERMAL, ISOFORM F"/>
    <property type="match status" value="1"/>
</dbReference>
<feature type="region of interest" description="Disordered" evidence="1">
    <location>
        <begin position="456"/>
        <end position="496"/>
    </location>
</feature>
<evidence type="ECO:0000313" key="3">
    <source>
        <dbReference type="Proteomes" id="UP000780801"/>
    </source>
</evidence>
<feature type="region of interest" description="Disordered" evidence="1">
    <location>
        <begin position="139"/>
        <end position="176"/>
    </location>
</feature>
<dbReference type="OrthoDB" id="5564103at2759"/>
<evidence type="ECO:0000256" key="1">
    <source>
        <dbReference type="SAM" id="MobiDB-lite"/>
    </source>
</evidence>
<feature type="compositionally biased region" description="Acidic residues" evidence="1">
    <location>
        <begin position="860"/>
        <end position="871"/>
    </location>
</feature>
<feature type="compositionally biased region" description="Low complexity" evidence="1">
    <location>
        <begin position="825"/>
        <end position="838"/>
    </location>
</feature>
<feature type="region of interest" description="Disordered" evidence="1">
    <location>
        <begin position="565"/>
        <end position="601"/>
    </location>
</feature>
<comment type="caution">
    <text evidence="2">The sequence shown here is derived from an EMBL/GenBank/DDBJ whole genome shotgun (WGS) entry which is preliminary data.</text>
</comment>